<dbReference type="EMBL" id="JAAKZW010000011">
    <property type="protein sequence ID" value="NGO75208.1"/>
    <property type="molecule type" value="Genomic_DNA"/>
</dbReference>
<dbReference type="RefSeq" id="WP_165330727.1">
    <property type="nucleotide sequence ID" value="NZ_JAAKZW010000011.1"/>
</dbReference>
<comment type="caution">
    <text evidence="1">The sequence shown here is derived from an EMBL/GenBank/DDBJ whole genome shotgun (WGS) entry which is preliminary data.</text>
</comment>
<proteinExistence type="predicted"/>
<name>A0A6G4XCT8_9ACTN</name>
<organism evidence="1 2">
    <name type="scientific">Streptomyces mesophilus</name>
    <dbReference type="NCBI Taxonomy" id="1775132"/>
    <lineage>
        <taxon>Bacteria</taxon>
        <taxon>Bacillati</taxon>
        <taxon>Actinomycetota</taxon>
        <taxon>Actinomycetes</taxon>
        <taxon>Kitasatosporales</taxon>
        <taxon>Streptomycetaceae</taxon>
        <taxon>Streptomyces</taxon>
    </lineage>
</organism>
<reference evidence="1 2" key="1">
    <citation type="submission" date="2020-02" db="EMBL/GenBank/DDBJ databases">
        <title>Whole-genome analyses of novel actinobacteria.</title>
        <authorList>
            <person name="Sahin N."/>
            <person name="Tokatli A."/>
        </authorList>
    </citation>
    <scope>NUCLEOTIDE SEQUENCE [LARGE SCALE GENOMIC DNA]</scope>
    <source>
        <strain evidence="1 2">YC504</strain>
    </source>
</reference>
<evidence type="ECO:0000313" key="1">
    <source>
        <dbReference type="EMBL" id="NGO75208.1"/>
    </source>
</evidence>
<evidence type="ECO:0000313" key="2">
    <source>
        <dbReference type="Proteomes" id="UP000481109"/>
    </source>
</evidence>
<gene>
    <name evidence="1" type="ORF">G6045_05845</name>
</gene>
<keyword evidence="2" id="KW-1185">Reference proteome</keyword>
<dbReference type="Proteomes" id="UP000481109">
    <property type="component" value="Unassembled WGS sequence"/>
</dbReference>
<dbReference type="AlphaFoldDB" id="A0A6G4XCT8"/>
<protein>
    <submittedName>
        <fullName evidence="1">Uncharacterized protein</fullName>
    </submittedName>
</protein>
<accession>A0A6G4XCT8</accession>
<sequence>MESEKVNQCPLHGSGARPEALVGRRLVSVFAAWDRSGGEAAEDPLEVWLIDDQGSSVHITTGSDWCLVVESTSPHEGYDMAEWGRVEVAPVGDRTPFAAHLGEDVLAVREEFEPLTGRIALEVTFASGRVRCDSWAGDLRLDGAR</sequence>